<feature type="region of interest" description="Disordered" evidence="1">
    <location>
        <begin position="54"/>
        <end position="75"/>
    </location>
</feature>
<proteinExistence type="predicted"/>
<keyword evidence="2" id="KW-0689">Ribosomal protein</keyword>
<evidence type="ECO:0000256" key="1">
    <source>
        <dbReference type="SAM" id="MobiDB-lite"/>
    </source>
</evidence>
<dbReference type="EMBL" id="JAGGKS010000004">
    <property type="protein sequence ID" value="MBP1925847.1"/>
    <property type="molecule type" value="Genomic_DNA"/>
</dbReference>
<keyword evidence="3" id="KW-1185">Reference proteome</keyword>
<keyword evidence="2" id="KW-0687">Ribonucleoprotein</keyword>
<accession>A0ABS4GDX9</accession>
<sequence length="75" mass="8991">MKIREQLTEQQIKEMESWVEKKKTNSMLTKSEKKMIDTIEDFKKNNWQGYRLSGTRPITKESAQKDLDELSRKNI</sequence>
<name>A0ABS4GDX9_9FIRM</name>
<organism evidence="2 3">
    <name type="scientific">Sedimentibacter acidaminivorans</name>
    <dbReference type="NCBI Taxonomy" id="913099"/>
    <lineage>
        <taxon>Bacteria</taxon>
        <taxon>Bacillati</taxon>
        <taxon>Bacillota</taxon>
        <taxon>Tissierellia</taxon>
        <taxon>Sedimentibacter</taxon>
    </lineage>
</organism>
<evidence type="ECO:0000313" key="3">
    <source>
        <dbReference type="Proteomes" id="UP001519342"/>
    </source>
</evidence>
<protein>
    <submittedName>
        <fullName evidence="2">Ribosomal protein S13</fullName>
    </submittedName>
</protein>
<feature type="compositionally biased region" description="Basic and acidic residues" evidence="1">
    <location>
        <begin position="58"/>
        <end position="75"/>
    </location>
</feature>
<comment type="caution">
    <text evidence="2">The sequence shown here is derived from an EMBL/GenBank/DDBJ whole genome shotgun (WGS) entry which is preliminary data.</text>
</comment>
<reference evidence="2 3" key="1">
    <citation type="submission" date="2021-03" db="EMBL/GenBank/DDBJ databases">
        <title>Genomic Encyclopedia of Type Strains, Phase IV (KMG-IV): sequencing the most valuable type-strain genomes for metagenomic binning, comparative biology and taxonomic classification.</title>
        <authorList>
            <person name="Goeker M."/>
        </authorList>
    </citation>
    <scope>NUCLEOTIDE SEQUENCE [LARGE SCALE GENOMIC DNA]</scope>
    <source>
        <strain evidence="2 3">DSM 24004</strain>
    </source>
</reference>
<dbReference type="RefSeq" id="WP_209511586.1">
    <property type="nucleotide sequence ID" value="NZ_JAGGKS010000004.1"/>
</dbReference>
<dbReference type="Proteomes" id="UP001519342">
    <property type="component" value="Unassembled WGS sequence"/>
</dbReference>
<dbReference type="GO" id="GO:0005840">
    <property type="term" value="C:ribosome"/>
    <property type="evidence" value="ECO:0007669"/>
    <property type="project" value="UniProtKB-KW"/>
</dbReference>
<gene>
    <name evidence="2" type="ORF">J2Z76_001708</name>
</gene>
<evidence type="ECO:0000313" key="2">
    <source>
        <dbReference type="EMBL" id="MBP1925847.1"/>
    </source>
</evidence>